<protein>
    <submittedName>
        <fullName evidence="1">Uncharacterized protein</fullName>
    </submittedName>
</protein>
<name>A0A819AEW1_9BILA</name>
<keyword evidence="3" id="KW-1185">Reference proteome</keyword>
<dbReference type="AlphaFoldDB" id="A0A819AEW1"/>
<evidence type="ECO:0000313" key="2">
    <source>
        <dbReference type="EMBL" id="CAF4135769.1"/>
    </source>
</evidence>
<organism evidence="1 3">
    <name type="scientific">Rotaria magnacalcarata</name>
    <dbReference type="NCBI Taxonomy" id="392030"/>
    <lineage>
        <taxon>Eukaryota</taxon>
        <taxon>Metazoa</taxon>
        <taxon>Spiralia</taxon>
        <taxon>Gnathifera</taxon>
        <taxon>Rotifera</taxon>
        <taxon>Eurotatoria</taxon>
        <taxon>Bdelloidea</taxon>
        <taxon>Philodinida</taxon>
        <taxon>Philodinidae</taxon>
        <taxon>Rotaria</taxon>
    </lineage>
</organism>
<dbReference type="Proteomes" id="UP000663842">
    <property type="component" value="Unassembled WGS sequence"/>
</dbReference>
<sequence length="135" mass="15146">MEPAQQVTSEYPLLKETGPITDELVLACLSTPNPAAGDFHRVFCNDVVRLMETSNIHKHSTTCYKYSKGTFGTLKTCRMCIPRALVKISNIDLSTDQITMRRSHPWINTSINGSLVLVDPTWILNSFGVTMMLRL</sequence>
<reference evidence="1" key="1">
    <citation type="submission" date="2021-02" db="EMBL/GenBank/DDBJ databases">
        <authorList>
            <person name="Nowell W R."/>
        </authorList>
    </citation>
    <scope>NUCLEOTIDE SEQUENCE</scope>
</reference>
<evidence type="ECO:0000313" key="1">
    <source>
        <dbReference type="EMBL" id="CAF3782589.1"/>
    </source>
</evidence>
<dbReference type="EMBL" id="CAJOBF010004375">
    <property type="protein sequence ID" value="CAF4135769.1"/>
    <property type="molecule type" value="Genomic_DNA"/>
</dbReference>
<proteinExistence type="predicted"/>
<dbReference type="EMBL" id="CAJOBG010000235">
    <property type="protein sequence ID" value="CAF3782589.1"/>
    <property type="molecule type" value="Genomic_DNA"/>
</dbReference>
<dbReference type="Proteomes" id="UP000663866">
    <property type="component" value="Unassembled WGS sequence"/>
</dbReference>
<evidence type="ECO:0000313" key="3">
    <source>
        <dbReference type="Proteomes" id="UP000663866"/>
    </source>
</evidence>
<accession>A0A819AEW1</accession>
<gene>
    <name evidence="1" type="ORF">OVN521_LOCUS2863</name>
    <name evidence="2" type="ORF">UXM345_LOCUS24276</name>
</gene>
<comment type="caution">
    <text evidence="1">The sequence shown here is derived from an EMBL/GenBank/DDBJ whole genome shotgun (WGS) entry which is preliminary data.</text>
</comment>